<dbReference type="EMBL" id="CAJVQB010005276">
    <property type="protein sequence ID" value="CAG8657562.1"/>
    <property type="molecule type" value="Genomic_DNA"/>
</dbReference>
<reference evidence="3 4" key="1">
    <citation type="submission" date="2021-06" db="EMBL/GenBank/DDBJ databases">
        <authorList>
            <person name="Kallberg Y."/>
            <person name="Tangrot J."/>
            <person name="Rosling A."/>
        </authorList>
    </citation>
    <scope>NUCLEOTIDE SEQUENCE [LARGE SCALE GENOMIC DNA]</scope>
    <source>
        <strain evidence="3 4">120-4 pot B 10/14</strain>
    </source>
</reference>
<evidence type="ECO:0000256" key="2">
    <source>
        <dbReference type="SAM" id="MobiDB-lite"/>
    </source>
</evidence>
<dbReference type="InterPro" id="IPR013762">
    <property type="entry name" value="Integrase-like_cat_sf"/>
</dbReference>
<name>A0ABN7US45_GIGMA</name>
<dbReference type="SUPFAM" id="SSF56349">
    <property type="entry name" value="DNA breaking-rejoining enzymes"/>
    <property type="match status" value="1"/>
</dbReference>
<keyword evidence="1" id="KW-0233">DNA recombination</keyword>
<comment type="caution">
    <text evidence="3">The sequence shown here is derived from an EMBL/GenBank/DDBJ whole genome shotgun (WGS) entry which is preliminary data.</text>
</comment>
<dbReference type="Proteomes" id="UP000789901">
    <property type="component" value="Unassembled WGS sequence"/>
</dbReference>
<evidence type="ECO:0000256" key="1">
    <source>
        <dbReference type="ARBA" id="ARBA00023172"/>
    </source>
</evidence>
<gene>
    <name evidence="3" type="ORF">GMARGA_LOCUS9700</name>
</gene>
<evidence type="ECO:0000313" key="3">
    <source>
        <dbReference type="EMBL" id="CAG8657562.1"/>
    </source>
</evidence>
<feature type="compositionally biased region" description="Polar residues" evidence="2">
    <location>
        <begin position="304"/>
        <end position="315"/>
    </location>
</feature>
<dbReference type="InterPro" id="IPR011010">
    <property type="entry name" value="DNA_brk_join_enz"/>
</dbReference>
<proteinExistence type="predicted"/>
<evidence type="ECO:0000313" key="4">
    <source>
        <dbReference type="Proteomes" id="UP000789901"/>
    </source>
</evidence>
<protein>
    <submittedName>
        <fullName evidence="3">12547_t:CDS:1</fullName>
    </submittedName>
</protein>
<sequence length="315" mass="35494">MNKHSNFLPSIDQLQSDVNYKEPLENQDKKTIELQVSQFLCGVTTKNSGRYSRTLLKNALSAINWHLQNVKPGWRYNLHNKDDFPDLYAQFDGLLKDMKKKDLISILGAARGSEHVYLHVLQIVDMPDDIIFRKTQQKNDQAGIEGNQSDLIIPFLSDPEGILEPNSDLRNPNSKWYLDKVLGDRTICSLFKTIYIECGINVESRNISNHSGRRTSIIELFNIGVPENTGHAISGHKSSEALGNILNKLINTTPSNEMAQDLTINTILSNEMAQDSIEQINPESNDNKKSQSIRSEDDELSDADLNNSSQVVRAK</sequence>
<accession>A0ABN7US45</accession>
<organism evidence="3 4">
    <name type="scientific">Gigaspora margarita</name>
    <dbReference type="NCBI Taxonomy" id="4874"/>
    <lineage>
        <taxon>Eukaryota</taxon>
        <taxon>Fungi</taxon>
        <taxon>Fungi incertae sedis</taxon>
        <taxon>Mucoromycota</taxon>
        <taxon>Glomeromycotina</taxon>
        <taxon>Glomeromycetes</taxon>
        <taxon>Diversisporales</taxon>
        <taxon>Gigasporaceae</taxon>
        <taxon>Gigaspora</taxon>
    </lineage>
</organism>
<dbReference type="Gene3D" id="1.10.443.10">
    <property type="entry name" value="Intergrase catalytic core"/>
    <property type="match status" value="1"/>
</dbReference>
<feature type="region of interest" description="Disordered" evidence="2">
    <location>
        <begin position="277"/>
        <end position="315"/>
    </location>
</feature>
<keyword evidence="4" id="KW-1185">Reference proteome</keyword>